<dbReference type="EMBL" id="JAGRRH010000016">
    <property type="protein sequence ID" value="KAG7354341.1"/>
    <property type="molecule type" value="Genomic_DNA"/>
</dbReference>
<dbReference type="InterPro" id="IPR028973">
    <property type="entry name" value="PhnB-like"/>
</dbReference>
<evidence type="ECO:0000259" key="1">
    <source>
        <dbReference type="Pfam" id="PF00903"/>
    </source>
</evidence>
<accession>A0A9K3PPG9</accession>
<evidence type="ECO:0000313" key="3">
    <source>
        <dbReference type="Proteomes" id="UP000693970"/>
    </source>
</evidence>
<sequence length="205" mass="22850">MKLGGTYLTFNGNCRQAMTFYSKVFGTKIDVAMTWADPHAFGGCNLPKELENQKIAATDEDKNRMLHMSFMMDNGTYIMGCDVHPTMHKNPFTPGNNYQVVLEPDSKEEAHRLYDALQEGGSDRMPLQDMWWGSYHGSCTDKFGIRWMFDMSTFSSDEAKMKLNLMGAVGVLRASAKIADSTAAKLEALLDDTPAGESKMETEAT</sequence>
<dbReference type="CDD" id="cd06588">
    <property type="entry name" value="PhnB_like"/>
    <property type="match status" value="1"/>
</dbReference>
<dbReference type="GO" id="GO:0032259">
    <property type="term" value="P:methylation"/>
    <property type="evidence" value="ECO:0007669"/>
    <property type="project" value="UniProtKB-KW"/>
</dbReference>
<proteinExistence type="predicted"/>
<evidence type="ECO:0000313" key="2">
    <source>
        <dbReference type="EMBL" id="KAG7354341.1"/>
    </source>
</evidence>
<dbReference type="GO" id="GO:0008168">
    <property type="term" value="F:methyltransferase activity"/>
    <property type="evidence" value="ECO:0007669"/>
    <property type="project" value="UniProtKB-KW"/>
</dbReference>
<dbReference type="Pfam" id="PF00903">
    <property type="entry name" value="Glyoxalase"/>
    <property type="match status" value="1"/>
</dbReference>
<dbReference type="InterPro" id="IPR004360">
    <property type="entry name" value="Glyas_Fos-R_dOase_dom"/>
</dbReference>
<keyword evidence="2" id="KW-0808">Transferase</keyword>
<comment type="caution">
    <text evidence="2">The sequence shown here is derived from an EMBL/GenBank/DDBJ whole genome shotgun (WGS) entry which is preliminary data.</text>
</comment>
<dbReference type="PANTHER" id="PTHR33990">
    <property type="entry name" value="PROTEIN YJDN-RELATED"/>
    <property type="match status" value="1"/>
</dbReference>
<protein>
    <submittedName>
        <fullName evidence="2">S-adenosyl-L-methionine-dependent methyltransferase</fullName>
    </submittedName>
</protein>
<keyword evidence="3" id="KW-1185">Reference proteome</keyword>
<reference evidence="2" key="2">
    <citation type="submission" date="2021-04" db="EMBL/GenBank/DDBJ databases">
        <authorList>
            <person name="Podell S."/>
        </authorList>
    </citation>
    <scope>NUCLEOTIDE SEQUENCE</scope>
    <source>
        <strain evidence="2">Hildebrandi</strain>
    </source>
</reference>
<name>A0A9K3PPG9_9STRA</name>
<dbReference type="AlphaFoldDB" id="A0A9K3PPG9"/>
<gene>
    <name evidence="2" type="ORF">IV203_003697</name>
</gene>
<keyword evidence="2" id="KW-0489">Methyltransferase</keyword>
<feature type="domain" description="Glyoxalase/fosfomycin resistance/dioxygenase" evidence="1">
    <location>
        <begin position="10"/>
        <end position="149"/>
    </location>
</feature>
<reference evidence="2" key="1">
    <citation type="journal article" date="2021" name="Sci. Rep.">
        <title>Diploid genomic architecture of Nitzschia inconspicua, an elite biomass production diatom.</title>
        <authorList>
            <person name="Oliver A."/>
            <person name="Podell S."/>
            <person name="Pinowska A."/>
            <person name="Traller J.C."/>
            <person name="Smith S.R."/>
            <person name="McClure R."/>
            <person name="Beliaev A."/>
            <person name="Bohutskyi P."/>
            <person name="Hill E.A."/>
            <person name="Rabines A."/>
            <person name="Zheng H."/>
            <person name="Allen L.Z."/>
            <person name="Kuo A."/>
            <person name="Grigoriev I.V."/>
            <person name="Allen A.E."/>
            <person name="Hazlebeck D."/>
            <person name="Allen E.E."/>
        </authorList>
    </citation>
    <scope>NUCLEOTIDE SEQUENCE</scope>
    <source>
        <strain evidence="2">Hildebrandi</strain>
    </source>
</reference>
<organism evidence="2 3">
    <name type="scientific">Nitzschia inconspicua</name>
    <dbReference type="NCBI Taxonomy" id="303405"/>
    <lineage>
        <taxon>Eukaryota</taxon>
        <taxon>Sar</taxon>
        <taxon>Stramenopiles</taxon>
        <taxon>Ochrophyta</taxon>
        <taxon>Bacillariophyta</taxon>
        <taxon>Bacillariophyceae</taxon>
        <taxon>Bacillariophycidae</taxon>
        <taxon>Bacillariales</taxon>
        <taxon>Bacillariaceae</taxon>
        <taxon>Nitzschia</taxon>
    </lineage>
</organism>
<dbReference type="OrthoDB" id="10255422at2759"/>
<dbReference type="Proteomes" id="UP000693970">
    <property type="component" value="Unassembled WGS sequence"/>
</dbReference>
<dbReference type="PANTHER" id="PTHR33990:SF1">
    <property type="entry name" value="PROTEIN YJDN"/>
    <property type="match status" value="1"/>
</dbReference>